<dbReference type="PANTHER" id="PTHR43476:SF4">
    <property type="entry name" value="BLR0106 PROTEIN"/>
    <property type="match status" value="1"/>
</dbReference>
<dbReference type="PRINTS" id="PR00420">
    <property type="entry name" value="RNGMNOXGNASE"/>
</dbReference>
<dbReference type="InterPro" id="IPR002938">
    <property type="entry name" value="FAD-bd"/>
</dbReference>
<keyword evidence="1" id="KW-0560">Oxidoreductase</keyword>
<keyword evidence="2" id="KW-0520">NAD</keyword>
<gene>
    <name evidence="4" type="ORF">ABM479_21165</name>
</gene>
<evidence type="ECO:0000313" key="4">
    <source>
        <dbReference type="EMBL" id="XBT96048.1"/>
    </source>
</evidence>
<sequence length="449" mass="50361">MVLADADGASPPVLALPDDQSLRHLRDPEVFEMMYGRHIEPPTNETDTDIAIVGGGLSGTLAACLLGRAGYRVTLIDRHRVFPQEFRVEKIGSEEVEKLQRLQLFAPLSAAAVPFDEIINMHKGHVVDRTHGQHYGFFYNRLVTAMRSALPETVNFVVGQVRSLRIGAAQQRISVLGQDEITARLLVIATGMGDTLRRDLGILHRQISDRRPLAFGFNIRPLRSNRFRHTALTYHGDGDGIDHLNLFPVPGTTRANLFLFRDPRDPWVKSLYDDPKQVLTAAFPSLVDTFGDFEIGSRIDSWLTDITAAENCRQDGVVLIGDAYLTSCPASGLGVSRLLTDVERLCCGHIPQWMAETSIDYTKIAAYYDDPEKLDMDISSVRMTDHHFHLTTKTDVGWRLRRQFHFMRRRVLYSIKNISPALAAKLHQLKTIRTRSALRSAALNSKPVA</sequence>
<dbReference type="Pfam" id="PF01494">
    <property type="entry name" value="FAD_binding_3"/>
    <property type="match status" value="1"/>
</dbReference>
<keyword evidence="4" id="KW-0614">Plasmid</keyword>
<dbReference type="Gene3D" id="3.50.50.60">
    <property type="entry name" value="FAD/NAD(P)-binding domain"/>
    <property type="match status" value="1"/>
</dbReference>
<reference evidence="4" key="1">
    <citation type="submission" date="2024-06" db="EMBL/GenBank/DDBJ databases">
        <authorList>
            <person name="Li T."/>
            <person name="Gao R."/>
        </authorList>
    </citation>
    <scope>NUCLEOTIDE SEQUENCE</scope>
    <source>
        <strain evidence="4">ZPR3</strain>
        <plasmid evidence="4">unnamed1</plasmid>
    </source>
</reference>
<organism evidence="4">
    <name type="scientific">Rhizobium sp. ZPR3</name>
    <dbReference type="NCBI Taxonomy" id="3158967"/>
    <lineage>
        <taxon>Bacteria</taxon>
        <taxon>Pseudomonadati</taxon>
        <taxon>Pseudomonadota</taxon>
        <taxon>Alphaproteobacteria</taxon>
        <taxon>Hyphomicrobiales</taxon>
        <taxon>Rhizobiaceae</taxon>
        <taxon>Rhizobium/Agrobacterium group</taxon>
        <taxon>Rhizobium</taxon>
    </lineage>
</organism>
<dbReference type="AlphaFoldDB" id="A0AAU7S0V5"/>
<accession>A0AAU7S0V5</accession>
<dbReference type="SUPFAM" id="SSF51905">
    <property type="entry name" value="FAD/NAD(P)-binding domain"/>
    <property type="match status" value="1"/>
</dbReference>
<evidence type="ECO:0000256" key="2">
    <source>
        <dbReference type="ARBA" id="ARBA00023027"/>
    </source>
</evidence>
<dbReference type="InterPro" id="IPR036188">
    <property type="entry name" value="FAD/NAD-bd_sf"/>
</dbReference>
<dbReference type="GO" id="GO:0016491">
    <property type="term" value="F:oxidoreductase activity"/>
    <property type="evidence" value="ECO:0007669"/>
    <property type="project" value="UniProtKB-KW"/>
</dbReference>
<feature type="domain" description="FAD-binding" evidence="3">
    <location>
        <begin position="47"/>
        <end position="342"/>
    </location>
</feature>
<name>A0AAU7S0V5_9HYPH</name>
<evidence type="ECO:0000256" key="1">
    <source>
        <dbReference type="ARBA" id="ARBA00023002"/>
    </source>
</evidence>
<evidence type="ECO:0000259" key="3">
    <source>
        <dbReference type="Pfam" id="PF01494"/>
    </source>
</evidence>
<dbReference type="InterPro" id="IPR050631">
    <property type="entry name" value="PheA/TfdB_FAD_monoxygenase"/>
</dbReference>
<dbReference type="RefSeq" id="WP_349960587.1">
    <property type="nucleotide sequence ID" value="NZ_CP157961.1"/>
</dbReference>
<proteinExistence type="predicted"/>
<protein>
    <submittedName>
        <fullName evidence="4">NAD(P)/FAD-dependent oxidoreductase</fullName>
    </submittedName>
</protein>
<dbReference type="PANTHER" id="PTHR43476">
    <property type="entry name" value="3-(3-HYDROXY-PHENYL)PROPIONATE/3-HYDROXYCINNAMIC ACID HYDROXYLASE"/>
    <property type="match status" value="1"/>
</dbReference>
<dbReference type="GO" id="GO:0071949">
    <property type="term" value="F:FAD binding"/>
    <property type="evidence" value="ECO:0007669"/>
    <property type="project" value="InterPro"/>
</dbReference>
<dbReference type="EMBL" id="CP157961">
    <property type="protein sequence ID" value="XBT96048.1"/>
    <property type="molecule type" value="Genomic_DNA"/>
</dbReference>
<geneLocation type="plasmid" evidence="4">
    <name>unnamed1</name>
</geneLocation>